<dbReference type="RefSeq" id="WP_025410917.1">
    <property type="nucleotide sequence ID" value="NZ_CP007128.1"/>
</dbReference>
<feature type="region of interest" description="Disordered" evidence="3">
    <location>
        <begin position="1"/>
        <end position="21"/>
    </location>
</feature>
<dbReference type="InParanoid" id="W0RE91"/>
<evidence type="ECO:0000259" key="4">
    <source>
        <dbReference type="Pfam" id="PF10017"/>
    </source>
</evidence>
<evidence type="ECO:0000256" key="2">
    <source>
        <dbReference type="ARBA" id="ARBA00022679"/>
    </source>
</evidence>
<dbReference type="AlphaFoldDB" id="W0RE91"/>
<dbReference type="eggNOG" id="COG4301">
    <property type="taxonomic scope" value="Bacteria"/>
</dbReference>
<evidence type="ECO:0000313" key="6">
    <source>
        <dbReference type="Proteomes" id="UP000019151"/>
    </source>
</evidence>
<organism evidence="5 6">
    <name type="scientific">Gemmatirosa kalamazoonensis</name>
    <dbReference type="NCBI Taxonomy" id="861299"/>
    <lineage>
        <taxon>Bacteria</taxon>
        <taxon>Pseudomonadati</taxon>
        <taxon>Gemmatimonadota</taxon>
        <taxon>Gemmatimonadia</taxon>
        <taxon>Gemmatimonadales</taxon>
        <taxon>Gemmatimonadaceae</taxon>
        <taxon>Gemmatirosa</taxon>
    </lineage>
</organism>
<evidence type="ECO:0000256" key="3">
    <source>
        <dbReference type="SAM" id="MobiDB-lite"/>
    </source>
</evidence>
<proteinExistence type="predicted"/>
<dbReference type="GO" id="GO:0032259">
    <property type="term" value="P:methylation"/>
    <property type="evidence" value="ECO:0007669"/>
    <property type="project" value="UniProtKB-KW"/>
</dbReference>
<reference evidence="5 6" key="1">
    <citation type="journal article" date="2014" name="Genome Announc.">
        <title>Genome Sequence and Methylome of Soil Bacterium Gemmatirosa kalamazoonensis KBS708T, a Member of the Rarely Cultivated Gemmatimonadetes Phylum.</title>
        <authorList>
            <person name="Debruyn J.M."/>
            <person name="Radosevich M."/>
            <person name="Wommack K.E."/>
            <person name="Polson S.W."/>
            <person name="Hauser L.J."/>
            <person name="Fawaz M.N."/>
            <person name="Korlach J."/>
            <person name="Tsai Y.C."/>
        </authorList>
    </citation>
    <scope>NUCLEOTIDE SEQUENCE [LARGE SCALE GENOMIC DNA]</scope>
    <source>
        <strain evidence="5 6">KBS708</strain>
    </source>
</reference>
<dbReference type="PANTHER" id="PTHR43397:SF1">
    <property type="entry name" value="ERGOTHIONEINE BIOSYNTHESIS PROTEIN 1"/>
    <property type="match status" value="1"/>
</dbReference>
<feature type="domain" description="Histidine-specific methyltransferase SAM-dependent" evidence="4">
    <location>
        <begin position="105"/>
        <end position="289"/>
    </location>
</feature>
<keyword evidence="2" id="KW-0808">Transferase</keyword>
<keyword evidence="6" id="KW-1185">Reference proteome</keyword>
<dbReference type="EMBL" id="CP007128">
    <property type="protein sequence ID" value="AHG89419.1"/>
    <property type="molecule type" value="Genomic_DNA"/>
</dbReference>
<dbReference type="Pfam" id="PF10017">
    <property type="entry name" value="Methyltransf_33"/>
    <property type="match status" value="1"/>
</dbReference>
<dbReference type="OrthoDB" id="5289726at2"/>
<dbReference type="PANTHER" id="PTHR43397">
    <property type="entry name" value="ERGOTHIONEINE BIOSYNTHESIS PROTEIN 1"/>
    <property type="match status" value="1"/>
</dbReference>
<dbReference type="InterPro" id="IPR051128">
    <property type="entry name" value="EgtD_Methyltrsf_superfamily"/>
</dbReference>
<keyword evidence="1" id="KW-0489">Methyltransferase</keyword>
<sequence length="293" mass="31460">MRTAPAGSDEASRTGSPHWGPARVAEVMDALRHRQREVPAWVLAEARADGDEIVRHACAAVERALITNHLPELLRADVRVAVLVAPDAASAAEPLLDALGELGTTVHAVAGDPTLDLGLPSLPHPRLHVCTGNALGRFGTVGAVRLLRVVRATMTAADRLLLGLDLRRDRAVLEDEGHDAAGARAATHLGVLRLLNRELGADFDARQFAYTVRYDADLRRVDTSLVARRALFVETARHGSIVLRQGESIRTAVDCKFDRGRVDAMLSGVGLRATSWWTDAAERFALVVAAPAA</sequence>
<dbReference type="HOGENOM" id="CLU_949158_0_0_0"/>
<protein>
    <recommendedName>
        <fullName evidence="4">Histidine-specific methyltransferase SAM-dependent domain-containing protein</fullName>
    </recommendedName>
</protein>
<dbReference type="Proteomes" id="UP000019151">
    <property type="component" value="Chromosome"/>
</dbReference>
<dbReference type="KEGG" id="gba:J421_1882"/>
<evidence type="ECO:0000313" key="5">
    <source>
        <dbReference type="EMBL" id="AHG89419.1"/>
    </source>
</evidence>
<dbReference type="Gene3D" id="3.40.50.150">
    <property type="entry name" value="Vaccinia Virus protein VP39"/>
    <property type="match status" value="1"/>
</dbReference>
<dbReference type="STRING" id="861299.J421_1882"/>
<evidence type="ECO:0000256" key="1">
    <source>
        <dbReference type="ARBA" id="ARBA00022603"/>
    </source>
</evidence>
<dbReference type="GO" id="GO:0008168">
    <property type="term" value="F:methyltransferase activity"/>
    <property type="evidence" value="ECO:0007669"/>
    <property type="project" value="UniProtKB-KW"/>
</dbReference>
<name>W0RE91_9BACT</name>
<dbReference type="InterPro" id="IPR019257">
    <property type="entry name" value="MeTrfase_dom"/>
</dbReference>
<dbReference type="InterPro" id="IPR029063">
    <property type="entry name" value="SAM-dependent_MTases_sf"/>
</dbReference>
<gene>
    <name evidence="5" type="ORF">J421_1882</name>
</gene>
<accession>W0RE91</accession>